<dbReference type="Proteomes" id="UP000238218">
    <property type="component" value="Unassembled WGS sequence"/>
</dbReference>
<evidence type="ECO:0000313" key="1">
    <source>
        <dbReference type="EMBL" id="PSB38166.1"/>
    </source>
</evidence>
<gene>
    <name evidence="1" type="ORF">C7B81_05530</name>
</gene>
<dbReference type="EMBL" id="PVWP01000003">
    <property type="protein sequence ID" value="PSB38166.1"/>
    <property type="molecule type" value="Genomic_DNA"/>
</dbReference>
<sequence length="76" mass="8370">MAGPGSTAAPGSKAPPGSNVVELLHPGSFVRLRDHPEDLPPFQLIRRRGTRCWVRQQAWGSMVHLELPYRRLTAAA</sequence>
<organism evidence="1 2">
    <name type="scientific">Aphanothece cf. minutissima CCALA 015</name>
    <dbReference type="NCBI Taxonomy" id="2107695"/>
    <lineage>
        <taxon>Bacteria</taxon>
        <taxon>Bacillati</taxon>
        <taxon>Cyanobacteriota</taxon>
        <taxon>Cyanophyceae</taxon>
        <taxon>Oscillatoriophycideae</taxon>
        <taxon>Chroococcales</taxon>
        <taxon>Aphanothecaceae</taxon>
        <taxon>Aphanothece</taxon>
    </lineage>
</organism>
<reference evidence="1 2" key="2">
    <citation type="submission" date="2018-03" db="EMBL/GenBank/DDBJ databases">
        <title>The ancient ancestry and fast evolution of plastids.</title>
        <authorList>
            <person name="Moore K.R."/>
            <person name="Magnabosco C."/>
            <person name="Momper L."/>
            <person name="Gold D.A."/>
            <person name="Bosak T."/>
            <person name="Fournier G.P."/>
        </authorList>
    </citation>
    <scope>NUCLEOTIDE SEQUENCE [LARGE SCALE GENOMIC DNA]</scope>
    <source>
        <strain evidence="1 2">CCALA 015</strain>
    </source>
</reference>
<name>A0ABX5F974_9CHRO</name>
<comment type="caution">
    <text evidence="1">The sequence shown here is derived from an EMBL/GenBank/DDBJ whole genome shotgun (WGS) entry which is preliminary data.</text>
</comment>
<proteinExistence type="predicted"/>
<reference evidence="1 2" key="1">
    <citation type="submission" date="2018-02" db="EMBL/GenBank/DDBJ databases">
        <authorList>
            <person name="Moore K."/>
            <person name="Momper L."/>
        </authorList>
    </citation>
    <scope>NUCLEOTIDE SEQUENCE [LARGE SCALE GENOMIC DNA]</scope>
    <source>
        <strain evidence="1 2">CCALA 015</strain>
    </source>
</reference>
<keyword evidence="2" id="KW-1185">Reference proteome</keyword>
<evidence type="ECO:0000313" key="2">
    <source>
        <dbReference type="Proteomes" id="UP000238218"/>
    </source>
</evidence>
<evidence type="ECO:0008006" key="3">
    <source>
        <dbReference type="Google" id="ProtNLM"/>
    </source>
</evidence>
<protein>
    <recommendedName>
        <fullName evidence="3">DUF2249 domain-containing protein</fullName>
    </recommendedName>
</protein>
<accession>A0ABX5F974</accession>